<dbReference type="PANTHER" id="PTHR12069:SF0">
    <property type="entry name" value="DNA-DIRECTED RNA POLYMERASE III SUBUNIT RPC5"/>
    <property type="match status" value="1"/>
</dbReference>
<keyword evidence="3" id="KW-1185">Reference proteome</keyword>
<dbReference type="PANTHER" id="PTHR12069">
    <property type="entry name" value="DNA-DIRECTED RNA POLYMERASES III 80 KDA POLYPEPTIDE RNA POLYMERASE III SUBUNIT 5"/>
    <property type="match status" value="1"/>
</dbReference>
<comment type="caution">
    <text evidence="2">The sequence shown here is derived from an EMBL/GenBank/DDBJ whole genome shotgun (WGS) entry which is preliminary data.</text>
</comment>
<evidence type="ECO:0000313" key="3">
    <source>
        <dbReference type="Proteomes" id="UP000193986"/>
    </source>
</evidence>
<name>A0A1Y2AVQ8_9TREE</name>
<reference evidence="2 3" key="1">
    <citation type="submission" date="2016-07" db="EMBL/GenBank/DDBJ databases">
        <title>Pervasive Adenine N6-methylation of Active Genes in Fungi.</title>
        <authorList>
            <consortium name="DOE Joint Genome Institute"/>
            <person name="Mondo S.J."/>
            <person name="Dannebaum R.O."/>
            <person name="Kuo R.C."/>
            <person name="Labutti K."/>
            <person name="Haridas S."/>
            <person name="Kuo A."/>
            <person name="Salamov A."/>
            <person name="Ahrendt S.R."/>
            <person name="Lipzen A."/>
            <person name="Sullivan W."/>
            <person name="Andreopoulos W.B."/>
            <person name="Clum A."/>
            <person name="Lindquist E."/>
            <person name="Daum C."/>
            <person name="Ramamoorthy G.K."/>
            <person name="Gryganskyi A."/>
            <person name="Culley D."/>
            <person name="Magnuson J.K."/>
            <person name="James T.Y."/>
            <person name="O'Malley M.A."/>
            <person name="Stajich J.E."/>
            <person name="Spatafora J.W."/>
            <person name="Visel A."/>
            <person name="Grigoriev I.V."/>
        </authorList>
    </citation>
    <scope>NUCLEOTIDE SEQUENCE [LARGE SCALE GENOMIC DNA]</scope>
    <source>
        <strain evidence="2 3">68-887.2</strain>
    </source>
</reference>
<dbReference type="GO" id="GO:0042797">
    <property type="term" value="P:tRNA transcription by RNA polymerase III"/>
    <property type="evidence" value="ECO:0007669"/>
    <property type="project" value="TreeGrafter"/>
</dbReference>
<protein>
    <submittedName>
        <fullName evidence="2">Sin-like protein conserved region-domain-containing protein</fullName>
    </submittedName>
</protein>
<dbReference type="OrthoDB" id="340681at2759"/>
<accession>A0A1Y2AVQ8</accession>
<dbReference type="InParanoid" id="A0A1Y2AVQ8"/>
<dbReference type="Pfam" id="PF04801">
    <property type="entry name" value="RPC5"/>
    <property type="match status" value="1"/>
</dbReference>
<dbReference type="Proteomes" id="UP000193986">
    <property type="component" value="Unassembled WGS sequence"/>
</dbReference>
<feature type="region of interest" description="Disordered" evidence="1">
    <location>
        <begin position="1"/>
        <end position="69"/>
    </location>
</feature>
<dbReference type="AlphaFoldDB" id="A0A1Y2AVQ8"/>
<proteinExistence type="predicted"/>
<dbReference type="FunCoup" id="A0A1Y2AVQ8">
    <property type="interactions" value="40"/>
</dbReference>
<dbReference type="GO" id="GO:0005666">
    <property type="term" value="C:RNA polymerase III complex"/>
    <property type="evidence" value="ECO:0007669"/>
    <property type="project" value="TreeGrafter"/>
</dbReference>
<dbReference type="InterPro" id="IPR006886">
    <property type="entry name" value="RNA_pol_III_Rpc5"/>
</dbReference>
<organism evidence="2 3">
    <name type="scientific">Naematelia encephala</name>
    <dbReference type="NCBI Taxonomy" id="71784"/>
    <lineage>
        <taxon>Eukaryota</taxon>
        <taxon>Fungi</taxon>
        <taxon>Dikarya</taxon>
        <taxon>Basidiomycota</taxon>
        <taxon>Agaricomycotina</taxon>
        <taxon>Tremellomycetes</taxon>
        <taxon>Tremellales</taxon>
        <taxon>Naemateliaceae</taxon>
        <taxon>Naematelia</taxon>
    </lineage>
</organism>
<evidence type="ECO:0000313" key="2">
    <source>
        <dbReference type="EMBL" id="ORY26612.1"/>
    </source>
</evidence>
<gene>
    <name evidence="2" type="ORF">BCR39DRAFT_540784</name>
</gene>
<feature type="region of interest" description="Disordered" evidence="1">
    <location>
        <begin position="242"/>
        <end position="265"/>
    </location>
</feature>
<evidence type="ECO:0000256" key="1">
    <source>
        <dbReference type="SAM" id="MobiDB-lite"/>
    </source>
</evidence>
<dbReference type="STRING" id="71784.A0A1Y2AVQ8"/>
<dbReference type="EMBL" id="MCFC01000046">
    <property type="protein sequence ID" value="ORY26612.1"/>
    <property type="molecule type" value="Genomic_DNA"/>
</dbReference>
<sequence length="344" mass="38376">MSAGNPDQPPPPASDIVAVPSTVDPSPGPELEVDVPSSSTLDPIPLNLDVPGPSTTFIPRQPSPPLPDLSHRPFPPNHSYLDDEEPDEVIAQLPIYLSPAIFPNLHLFQYPLHHTDFGVTEWASARGKTVSARMKEAVGRIEVEVPIKTETNVWRDERARELGYVTDVNAVNGSNGDIEGGKRGRKKDTLPKWGDKMRLKGEVVPEATGYYSGIIRDGALHLHPISTVSQFRTSMTYLDEFHSHENPKSQGGDDDDKRRKALPKPLVQKIRDEEKDGSGSLRELREKMVGTAQREEDDIWVPYSWKAGDDEDVLDRLERLIVPDEKRDRLKCATSGLDYLDRDV</sequence>